<evidence type="ECO:0000313" key="4">
    <source>
        <dbReference type="Proteomes" id="UP000737171"/>
    </source>
</evidence>
<evidence type="ECO:0000256" key="1">
    <source>
        <dbReference type="SAM" id="MobiDB-lite"/>
    </source>
</evidence>
<dbReference type="InterPro" id="IPR027417">
    <property type="entry name" value="P-loop_NTPase"/>
</dbReference>
<dbReference type="SUPFAM" id="SSF52540">
    <property type="entry name" value="P-loop containing nucleoside triphosphate hydrolases"/>
    <property type="match status" value="1"/>
</dbReference>
<dbReference type="InterPro" id="IPR019734">
    <property type="entry name" value="TPR_rpt"/>
</dbReference>
<protein>
    <submittedName>
        <fullName evidence="3">CHAT domain-containing protein</fullName>
    </submittedName>
</protein>
<dbReference type="RefSeq" id="WP_173119492.1">
    <property type="nucleotide sequence ID" value="NZ_JABRWJ010000001.1"/>
</dbReference>
<reference evidence="3 4" key="1">
    <citation type="submission" date="2020-05" db="EMBL/GenBank/DDBJ databases">
        <title>Aquincola sp. isolate from soil.</title>
        <authorList>
            <person name="Han J."/>
            <person name="Kim D.-U."/>
        </authorList>
    </citation>
    <scope>NUCLEOTIDE SEQUENCE [LARGE SCALE GENOMIC DNA]</scope>
    <source>
        <strain evidence="3 4">S2</strain>
    </source>
</reference>
<sequence length="1483" mass="162232">MQEIRVLFTASAGNGLLGSLTDADGKRIGTEVPFTLSLPDDDYVDLRWYLEEYMELPDGGAVVRAERIEANLSKWGRQLHDALFSAPENKAALKLLLDAEEPRQLTIATSDPALLRLPWELMADDAGSLALRVSIRRQLSTPESLIPREVQLPLRILYIVSRPEDAGFIDPRVTTKALVAALDPLGAAVKLDFCRPPTLKRMGEMLRAAQQEGDSYDVVHFDGHGTFMQQQQLGALCFEQSDDGSGDSKTDLVPADQLGNLLAQHKIPLVVLEACRSAEMKSIVFRSVAPRLIQAGVGSVLSMGHAVHVQAATILLDRFYRELVRGTTIGHAVAQGRSALVSSPTRWLEYGPGARTLRLQDWFLPHLYQRGTDDALLPPDLAKQQAVRQFDLFLSHNHNDSTRVEALARTLSEKHGLRVWLDKWECDPGKLEPQCEAGIRHSRFTVVAGSQSALNSNWVEWEIGKHLALNPEADHLLPIKLEPLTLPPHLGDNLWVDFTDPAQDAANAALLARLIRTTDAADARKRRGFRPPARQRDEHGPFPPAPTYGFHGRARELLMLERQFRSQRGIVLHAMGGMGKTTLATEAADWWTRSGLFRDGACFASFEQFTSAERVVQVLGCYVAGEKFNQLPAGEQRKRAVEFMRQHAVLLVWDNYESALPQFNDGAAAIGSPYTDEERTRLAELFRDLTTGPGRGAVLVTCRPGDTGLPGARRHELHGLARADSLWLLAEILQKHDLKLSDARFTREKLDPLLRDLADHPLSLELVGPHLKTLTPEAIRADFGTLLTLFQQDASPGPDGKPGRNSSLLASLEFSRRHLSPAAREALPWLGLFSGGVFEDLLLDVSQITPEALAPIRRELQSIALVRPEDEIQIGGRPFLRFHPTLASAAAAGALAQQPQTRQRLIHVYLALSQALDKAMNGSQSRAALAILDREEANYRTAVHLAIRDGLIREAAALGITLKNYLERSSRLRERDAWVTMLRDATAQGTLTPEAALYEQEDAYRRFQQGDPEGAVEQLQTLIDRLRSTSEFDSAFHLALAVGALGDLLNDRGAGSQAVPFLQEAVSLWEALIEKAWGRPWESLLATGDHVKAFKQLGNLSAAMGNLANALCDTGRHDEALKVAEEALQIDIQYGNQREIGVGHGQCANILMAAGRHDEADARYELAVAAARQTGDKAIEGSLLQHQGGLASKRNELTRAALLYQQALLRFQEAGNPGSMMRTYNLLGVVERKASRLAEARAWYEKSRKLAVDLKDQACLGQAAQNISVVCLLEGEAAREQGDEPAAKHSFQIALRSAEEGLRIMQALANQPDEAGALSQLALIHRCLGDLAAAEHHAHAARQIRESLGLKEVFKDYNTLSQIAEARGDTAAAEWAQKRDAMLEELRRLAGGGGGVPLKALQALAIACAQAGLSGAPPGPAEAEALATLDGMPAPFPDFSATLCRLASGEMPPIPDGLPTELRDLLTATLKAMRDATQPPGMQ</sequence>
<dbReference type="SUPFAM" id="SSF52200">
    <property type="entry name" value="Toll/Interleukin receptor TIR domain"/>
    <property type="match status" value="1"/>
</dbReference>
<proteinExistence type="predicted"/>
<dbReference type="InterPro" id="IPR011990">
    <property type="entry name" value="TPR-like_helical_dom_sf"/>
</dbReference>
<dbReference type="SUPFAM" id="SSF48452">
    <property type="entry name" value="TPR-like"/>
    <property type="match status" value="2"/>
</dbReference>
<feature type="domain" description="TIR" evidence="2">
    <location>
        <begin position="388"/>
        <end position="518"/>
    </location>
</feature>
<dbReference type="Pfam" id="PF13676">
    <property type="entry name" value="TIR_2"/>
    <property type="match status" value="1"/>
</dbReference>
<evidence type="ECO:0000259" key="2">
    <source>
        <dbReference type="PROSITE" id="PS50104"/>
    </source>
</evidence>
<dbReference type="InterPro" id="IPR035897">
    <property type="entry name" value="Toll_tir_struct_dom_sf"/>
</dbReference>
<dbReference type="Gene3D" id="1.25.40.10">
    <property type="entry name" value="Tetratricopeptide repeat domain"/>
    <property type="match status" value="2"/>
</dbReference>
<dbReference type="Pfam" id="PF12770">
    <property type="entry name" value="CHAT"/>
    <property type="match status" value="1"/>
</dbReference>
<dbReference type="PROSITE" id="PS50104">
    <property type="entry name" value="TIR"/>
    <property type="match status" value="1"/>
</dbReference>
<dbReference type="PANTHER" id="PTHR47691">
    <property type="entry name" value="REGULATOR-RELATED"/>
    <property type="match status" value="1"/>
</dbReference>
<accession>A0ABX2EAU2</accession>
<evidence type="ECO:0000313" key="3">
    <source>
        <dbReference type="EMBL" id="NRF65442.1"/>
    </source>
</evidence>
<gene>
    <name evidence="3" type="ORF">HLB44_00445</name>
</gene>
<comment type="caution">
    <text evidence="3">The sequence shown here is derived from an EMBL/GenBank/DDBJ whole genome shotgun (WGS) entry which is preliminary data.</text>
</comment>
<dbReference type="Gene3D" id="3.40.50.10140">
    <property type="entry name" value="Toll/interleukin-1 receptor homology (TIR) domain"/>
    <property type="match status" value="1"/>
</dbReference>
<keyword evidence="4" id="KW-1185">Reference proteome</keyword>
<dbReference type="InterPro" id="IPR024983">
    <property type="entry name" value="CHAT_dom"/>
</dbReference>
<dbReference type="Proteomes" id="UP000737171">
    <property type="component" value="Unassembled WGS sequence"/>
</dbReference>
<name>A0ABX2EAU2_9BURK</name>
<dbReference type="SMART" id="SM00028">
    <property type="entry name" value="TPR"/>
    <property type="match status" value="7"/>
</dbReference>
<dbReference type="Gene3D" id="3.40.50.300">
    <property type="entry name" value="P-loop containing nucleotide triphosphate hydrolases"/>
    <property type="match status" value="1"/>
</dbReference>
<dbReference type="Pfam" id="PF13374">
    <property type="entry name" value="TPR_10"/>
    <property type="match status" value="2"/>
</dbReference>
<dbReference type="InterPro" id="IPR000157">
    <property type="entry name" value="TIR_dom"/>
</dbReference>
<dbReference type="EMBL" id="JABRWJ010000001">
    <property type="protein sequence ID" value="NRF65442.1"/>
    <property type="molecule type" value="Genomic_DNA"/>
</dbReference>
<dbReference type="PANTHER" id="PTHR47691:SF3">
    <property type="entry name" value="HTH-TYPE TRANSCRIPTIONAL REGULATOR RV0890C-RELATED"/>
    <property type="match status" value="1"/>
</dbReference>
<organism evidence="3 4">
    <name type="scientific">Pseudaquabacterium terrae</name>
    <dbReference type="NCBI Taxonomy" id="2732868"/>
    <lineage>
        <taxon>Bacteria</taxon>
        <taxon>Pseudomonadati</taxon>
        <taxon>Pseudomonadota</taxon>
        <taxon>Betaproteobacteria</taxon>
        <taxon>Burkholderiales</taxon>
        <taxon>Sphaerotilaceae</taxon>
        <taxon>Pseudaquabacterium</taxon>
    </lineage>
</organism>
<feature type="region of interest" description="Disordered" evidence="1">
    <location>
        <begin position="522"/>
        <end position="546"/>
    </location>
</feature>